<evidence type="ECO:0000256" key="1">
    <source>
        <dbReference type="ARBA" id="ARBA00012417"/>
    </source>
</evidence>
<proteinExistence type="inferred from homology"/>
<dbReference type="Gene3D" id="1.10.8.60">
    <property type="match status" value="1"/>
</dbReference>
<accession>A0ABQ1L780</accession>
<dbReference type="SUPFAM" id="SSF52540">
    <property type="entry name" value="P-loop containing nucleoside triphosphate hydrolases"/>
    <property type="match status" value="1"/>
</dbReference>
<dbReference type="EC" id="2.7.7.7" evidence="1"/>
<dbReference type="InterPro" id="IPR027417">
    <property type="entry name" value="P-loop_NTPase"/>
</dbReference>
<comment type="catalytic activity">
    <reaction evidence="8">
        <text>DNA(n) + a 2'-deoxyribonucleoside 5'-triphosphate = DNA(n+1) + diphosphate</text>
        <dbReference type="Rhea" id="RHEA:22508"/>
        <dbReference type="Rhea" id="RHEA-COMP:17339"/>
        <dbReference type="Rhea" id="RHEA-COMP:17340"/>
        <dbReference type="ChEBI" id="CHEBI:33019"/>
        <dbReference type="ChEBI" id="CHEBI:61560"/>
        <dbReference type="ChEBI" id="CHEBI:173112"/>
        <dbReference type="EC" id="2.7.7.7"/>
    </reaction>
</comment>
<dbReference type="PANTHER" id="PTHR34388">
    <property type="entry name" value="DNA POLYMERASE III SUBUNIT DELTA"/>
    <property type="match status" value="1"/>
</dbReference>
<comment type="caution">
    <text evidence="11">The sequence shown here is derived from an EMBL/GenBank/DDBJ whole genome shotgun (WGS) entry which is preliminary data.</text>
</comment>
<comment type="similarity">
    <text evidence="7">Belongs to the DNA polymerase HolA subunit family.</text>
</comment>
<gene>
    <name evidence="11" type="primary">holA</name>
    <name evidence="11" type="ORF">GCM10011386_08980</name>
</gene>
<protein>
    <recommendedName>
        <fullName evidence="2">DNA polymerase III subunit delta</fullName>
        <ecNumber evidence="1">2.7.7.7</ecNumber>
    </recommendedName>
</protein>
<evidence type="ECO:0000256" key="7">
    <source>
        <dbReference type="ARBA" id="ARBA00034754"/>
    </source>
</evidence>
<dbReference type="PANTHER" id="PTHR34388:SF1">
    <property type="entry name" value="DNA POLYMERASE III SUBUNIT DELTA"/>
    <property type="match status" value="1"/>
</dbReference>
<reference evidence="12" key="1">
    <citation type="journal article" date="2019" name="Int. J. Syst. Evol. Microbiol.">
        <title>The Global Catalogue of Microorganisms (GCM) 10K type strain sequencing project: providing services to taxonomists for standard genome sequencing and annotation.</title>
        <authorList>
            <consortium name="The Broad Institute Genomics Platform"/>
            <consortium name="The Broad Institute Genome Sequencing Center for Infectious Disease"/>
            <person name="Wu L."/>
            <person name="Ma J."/>
        </authorList>
    </citation>
    <scope>NUCLEOTIDE SEQUENCE [LARGE SCALE GENOMIC DNA]</scope>
    <source>
        <strain evidence="12">CGMCC 1.15342</strain>
    </source>
</reference>
<dbReference type="EMBL" id="BMIK01000002">
    <property type="protein sequence ID" value="GGC19285.1"/>
    <property type="molecule type" value="Genomic_DNA"/>
</dbReference>
<evidence type="ECO:0000256" key="2">
    <source>
        <dbReference type="ARBA" id="ARBA00017703"/>
    </source>
</evidence>
<organism evidence="11 12">
    <name type="scientific">Parapedobacter defluvii</name>
    <dbReference type="NCBI Taxonomy" id="2045106"/>
    <lineage>
        <taxon>Bacteria</taxon>
        <taxon>Pseudomonadati</taxon>
        <taxon>Bacteroidota</taxon>
        <taxon>Sphingobacteriia</taxon>
        <taxon>Sphingobacteriales</taxon>
        <taxon>Sphingobacteriaceae</taxon>
        <taxon>Parapedobacter</taxon>
    </lineage>
</organism>
<dbReference type="Pfam" id="PF21694">
    <property type="entry name" value="DNA_pol3_delta_C"/>
    <property type="match status" value="1"/>
</dbReference>
<evidence type="ECO:0000256" key="5">
    <source>
        <dbReference type="ARBA" id="ARBA00022705"/>
    </source>
</evidence>
<evidence type="ECO:0000313" key="12">
    <source>
        <dbReference type="Proteomes" id="UP000597338"/>
    </source>
</evidence>
<dbReference type="Gene3D" id="1.20.272.10">
    <property type="match status" value="1"/>
</dbReference>
<evidence type="ECO:0000256" key="3">
    <source>
        <dbReference type="ARBA" id="ARBA00022679"/>
    </source>
</evidence>
<keyword evidence="3" id="KW-0808">Transferase</keyword>
<evidence type="ECO:0000256" key="4">
    <source>
        <dbReference type="ARBA" id="ARBA00022695"/>
    </source>
</evidence>
<evidence type="ECO:0000313" key="11">
    <source>
        <dbReference type="EMBL" id="GGC19285.1"/>
    </source>
</evidence>
<dbReference type="Pfam" id="PF06144">
    <property type="entry name" value="DNA_pol3_delta"/>
    <property type="match status" value="1"/>
</dbReference>
<sequence length="344" mass="39619">MFNLAAERKMDANKIIADIKNRKLLPVYLLHGEEPYYIDLISDYIEEHVLEEAHKGFDQTILYGKDTDFVTLVNAAKRYPMLGEYQVIIVKEAQNLKWKGDDDLLLAYLENPMRSTVLVLAHKHAKFDKRKKIYKIAEKAGVVLESAKLYDDKIAPWINSFAKERGWEIHPQAAAMMAEYLGNDLSKVVNELEKLMLNVPKDRQISAQDIERNIGISKDFNVFELNTALAKREATKAFQIVSYFAANPRSNPIQVILGAMAGYFTKILKYHYLPDKSPQAVARELGVHPFFTREYDLAARSYNRRKTFDIIAYLREYDLKSKGLNAANIEQGDLLKELVYKILY</sequence>
<feature type="domain" description="DNA polymerase III delta N-terminal" evidence="9">
    <location>
        <begin position="28"/>
        <end position="145"/>
    </location>
</feature>
<evidence type="ECO:0000259" key="10">
    <source>
        <dbReference type="Pfam" id="PF21694"/>
    </source>
</evidence>
<evidence type="ECO:0000256" key="6">
    <source>
        <dbReference type="ARBA" id="ARBA00022932"/>
    </source>
</evidence>
<dbReference type="NCBIfam" id="TIGR01128">
    <property type="entry name" value="holA"/>
    <property type="match status" value="1"/>
</dbReference>
<keyword evidence="12" id="KW-1185">Reference proteome</keyword>
<evidence type="ECO:0000259" key="9">
    <source>
        <dbReference type="Pfam" id="PF06144"/>
    </source>
</evidence>
<dbReference type="Proteomes" id="UP000597338">
    <property type="component" value="Unassembled WGS sequence"/>
</dbReference>
<keyword evidence="6" id="KW-0239">DNA-directed DNA polymerase</keyword>
<dbReference type="Gene3D" id="3.40.50.300">
    <property type="entry name" value="P-loop containing nucleotide triphosphate hydrolases"/>
    <property type="match status" value="1"/>
</dbReference>
<evidence type="ECO:0000256" key="8">
    <source>
        <dbReference type="ARBA" id="ARBA00049244"/>
    </source>
</evidence>
<dbReference type="InterPro" id="IPR005790">
    <property type="entry name" value="DNA_polIII_delta"/>
</dbReference>
<dbReference type="InterPro" id="IPR008921">
    <property type="entry name" value="DNA_pol3_clamp-load_cplx_C"/>
</dbReference>
<keyword evidence="5" id="KW-0235">DNA replication</keyword>
<feature type="domain" description="DNA polymerase III delta subunit-like C-terminal" evidence="10">
    <location>
        <begin position="221"/>
        <end position="322"/>
    </location>
</feature>
<name>A0ABQ1L780_9SPHI</name>
<keyword evidence="4" id="KW-0548">Nucleotidyltransferase</keyword>
<dbReference type="InterPro" id="IPR048466">
    <property type="entry name" value="DNA_pol3_delta-like_C"/>
</dbReference>
<dbReference type="InterPro" id="IPR010372">
    <property type="entry name" value="DNA_pol3_delta_N"/>
</dbReference>
<dbReference type="SUPFAM" id="SSF48019">
    <property type="entry name" value="post-AAA+ oligomerization domain-like"/>
    <property type="match status" value="1"/>
</dbReference>